<sequence length="361" mass="39723">MEYKHGGDVFGYSRKASCPVQQIYDFSANINPLGPSPAAIKAIQDNLDLIRHYPDPSCSELRSALSGYLEVSPENMIFGNGASELIYLIAHALKFKTALVAAPTFIEYGEAINCAGGEVKEIMLQEQNDFALPAARVIKALPGSDVIFICNPNNPTGRVENRSIIKSIIEHANNNGVYTVVDEAFIDFTESGKQLSVMPLLNKYPRLLVLYSLTKFFGIPGLRLGALLGPAEIVRQLEAGKDPWNVNILAQIAGKAALTDFDYMDETIELVHREREFLYRSISRIPGLKAYPGNANYLLVKILKEGMTSTQLVTFSARKGVLVRDCSNFSGLNNCFIRVAVRTRKENVILIGALTEAMKGD</sequence>
<dbReference type="InterPro" id="IPR015421">
    <property type="entry name" value="PyrdxlP-dep_Trfase_major"/>
</dbReference>
<evidence type="ECO:0000313" key="11">
    <source>
        <dbReference type="EMBL" id="SFG48128.1"/>
    </source>
</evidence>
<dbReference type="PANTHER" id="PTHR42885:SF1">
    <property type="entry name" value="THREONINE-PHOSPHATE DECARBOXYLASE"/>
    <property type="match status" value="1"/>
</dbReference>
<evidence type="ECO:0000256" key="2">
    <source>
        <dbReference type="ARBA" id="ARBA00003444"/>
    </source>
</evidence>
<keyword evidence="12" id="KW-1185">Reference proteome</keyword>
<dbReference type="EC" id="4.1.1.81" evidence="4"/>
<dbReference type="PANTHER" id="PTHR42885">
    <property type="entry name" value="HISTIDINOL-PHOSPHATE AMINOTRANSFERASE-RELATED"/>
    <property type="match status" value="1"/>
</dbReference>
<dbReference type="RefSeq" id="WP_165613445.1">
    <property type="nucleotide sequence ID" value="NZ_FOOX01000005.1"/>
</dbReference>
<dbReference type="InterPro" id="IPR005860">
    <property type="entry name" value="CobD"/>
</dbReference>
<dbReference type="NCBIfam" id="TIGR01140">
    <property type="entry name" value="L_thr_O3P_dcar"/>
    <property type="match status" value="1"/>
</dbReference>
<evidence type="ECO:0000256" key="8">
    <source>
        <dbReference type="ARBA" id="ARBA00029996"/>
    </source>
</evidence>
<dbReference type="InterPro" id="IPR004838">
    <property type="entry name" value="NHTrfase_class1_PyrdxlP-BS"/>
</dbReference>
<dbReference type="GO" id="GO:0048472">
    <property type="term" value="F:threonine-phosphate decarboxylase activity"/>
    <property type="evidence" value="ECO:0007669"/>
    <property type="project" value="UniProtKB-EC"/>
</dbReference>
<dbReference type="InterPro" id="IPR015424">
    <property type="entry name" value="PyrdxlP-dep_Trfase"/>
</dbReference>
<evidence type="ECO:0000256" key="4">
    <source>
        <dbReference type="ARBA" id="ARBA00012285"/>
    </source>
</evidence>
<dbReference type="SUPFAM" id="SSF53383">
    <property type="entry name" value="PLP-dependent transferases"/>
    <property type="match status" value="1"/>
</dbReference>
<comment type="pathway">
    <text evidence="3">Cofactor biosynthesis; adenosylcobalamin biosynthesis.</text>
</comment>
<evidence type="ECO:0000256" key="6">
    <source>
        <dbReference type="ARBA" id="ARBA00022898"/>
    </source>
</evidence>
<evidence type="ECO:0000256" key="1">
    <source>
        <dbReference type="ARBA" id="ARBA00001933"/>
    </source>
</evidence>
<keyword evidence="6" id="KW-0663">Pyridoxal phosphate</keyword>
<accession>A0A1I2S5P1</accession>
<gene>
    <name evidence="11" type="ORF">SAMN05660649_01782</name>
</gene>
<dbReference type="Pfam" id="PF00155">
    <property type="entry name" value="Aminotran_1_2"/>
    <property type="match status" value="1"/>
</dbReference>
<feature type="domain" description="Aminotransferase class I/classII large" evidence="10">
    <location>
        <begin position="23"/>
        <end position="353"/>
    </location>
</feature>
<evidence type="ECO:0000259" key="10">
    <source>
        <dbReference type="Pfam" id="PF00155"/>
    </source>
</evidence>
<dbReference type="Proteomes" id="UP000199337">
    <property type="component" value="Unassembled WGS sequence"/>
</dbReference>
<keyword evidence="7" id="KW-0456">Lyase</keyword>
<evidence type="ECO:0000256" key="9">
    <source>
        <dbReference type="ARBA" id="ARBA00048531"/>
    </source>
</evidence>
<evidence type="ECO:0000256" key="7">
    <source>
        <dbReference type="ARBA" id="ARBA00023239"/>
    </source>
</evidence>
<dbReference type="AlphaFoldDB" id="A0A1I2S5P1"/>
<dbReference type="UniPathway" id="UPA00148"/>
<evidence type="ECO:0000313" key="12">
    <source>
        <dbReference type="Proteomes" id="UP000199337"/>
    </source>
</evidence>
<organism evidence="11 12">
    <name type="scientific">Desulfotruncus arcticus DSM 17038</name>
    <dbReference type="NCBI Taxonomy" id="1121424"/>
    <lineage>
        <taxon>Bacteria</taxon>
        <taxon>Bacillati</taxon>
        <taxon>Bacillota</taxon>
        <taxon>Clostridia</taxon>
        <taxon>Eubacteriales</taxon>
        <taxon>Desulfallaceae</taxon>
        <taxon>Desulfotruncus</taxon>
    </lineage>
</organism>
<dbReference type="GO" id="GO:0030170">
    <property type="term" value="F:pyridoxal phosphate binding"/>
    <property type="evidence" value="ECO:0007669"/>
    <property type="project" value="InterPro"/>
</dbReference>
<comment type="catalytic activity">
    <reaction evidence="9">
        <text>O-phospho-L-threonine + H(+) = (R)-1-aminopropan-2-yl phosphate + CO2</text>
        <dbReference type="Rhea" id="RHEA:11492"/>
        <dbReference type="ChEBI" id="CHEBI:15378"/>
        <dbReference type="ChEBI" id="CHEBI:16526"/>
        <dbReference type="ChEBI" id="CHEBI:58563"/>
        <dbReference type="ChEBI" id="CHEBI:58675"/>
        <dbReference type="EC" id="4.1.1.81"/>
    </reaction>
</comment>
<comment type="cofactor">
    <cofactor evidence="1">
        <name>pyridoxal 5'-phosphate</name>
        <dbReference type="ChEBI" id="CHEBI:597326"/>
    </cofactor>
</comment>
<evidence type="ECO:0000256" key="5">
    <source>
        <dbReference type="ARBA" id="ARBA00022573"/>
    </source>
</evidence>
<reference evidence="12" key="1">
    <citation type="submission" date="2016-10" db="EMBL/GenBank/DDBJ databases">
        <authorList>
            <person name="Varghese N."/>
            <person name="Submissions S."/>
        </authorList>
    </citation>
    <scope>NUCLEOTIDE SEQUENCE [LARGE SCALE GENOMIC DNA]</scope>
    <source>
        <strain evidence="12">DSM 17038</strain>
    </source>
</reference>
<dbReference type="InterPro" id="IPR015422">
    <property type="entry name" value="PyrdxlP-dep_Trfase_small"/>
</dbReference>
<comment type="function">
    <text evidence="2">Decarboxylates L-threonine-O-3-phosphate to yield (R)-1-amino-2-propanol O-2-phosphate, the precursor for the linkage between the nucleotide loop and the corrin ring in cobalamin.</text>
</comment>
<keyword evidence="5" id="KW-0169">Cobalamin biosynthesis</keyword>
<dbReference type="GO" id="GO:0009236">
    <property type="term" value="P:cobalamin biosynthetic process"/>
    <property type="evidence" value="ECO:0007669"/>
    <property type="project" value="UniProtKB-UniPathway"/>
</dbReference>
<evidence type="ECO:0000256" key="3">
    <source>
        <dbReference type="ARBA" id="ARBA00004953"/>
    </source>
</evidence>
<dbReference type="InterPro" id="IPR004839">
    <property type="entry name" value="Aminotransferase_I/II_large"/>
</dbReference>
<dbReference type="EMBL" id="FOOX01000005">
    <property type="protein sequence ID" value="SFG48128.1"/>
    <property type="molecule type" value="Genomic_DNA"/>
</dbReference>
<dbReference type="CDD" id="cd00609">
    <property type="entry name" value="AAT_like"/>
    <property type="match status" value="1"/>
</dbReference>
<dbReference type="STRING" id="341036.SAMN05660649_01782"/>
<dbReference type="Gene3D" id="3.40.640.10">
    <property type="entry name" value="Type I PLP-dependent aspartate aminotransferase-like (Major domain)"/>
    <property type="match status" value="1"/>
</dbReference>
<dbReference type="Gene3D" id="3.90.1150.10">
    <property type="entry name" value="Aspartate Aminotransferase, domain 1"/>
    <property type="match status" value="1"/>
</dbReference>
<protein>
    <recommendedName>
        <fullName evidence="4">threonine-phosphate decarboxylase</fullName>
        <ecNumber evidence="4">4.1.1.81</ecNumber>
    </recommendedName>
    <alternativeName>
        <fullName evidence="8">L-threonine-O-3-phosphate decarboxylase</fullName>
    </alternativeName>
</protein>
<proteinExistence type="predicted"/>
<dbReference type="PROSITE" id="PS00105">
    <property type="entry name" value="AA_TRANSFER_CLASS_1"/>
    <property type="match status" value="1"/>
</dbReference>
<name>A0A1I2S5P1_9FIRM</name>